<sequence length="561" mass="62638">MANVQGDLAYWELDVKRGDRKVGQTTVEYSPDGKRILARSNIQSRYLEGYATLWDADTRKKIKTIGIPTDKHLIPSPSGSGEIRIADYPVPVSNIRNRRRNGLGRQRWPKTRERIIQSVKADLVGDLAYANLPGATASTVTHDGSKRIVAYAASDLQNTADEMIVVWNTKTQTRMKTVEISPEERGNWDIEFLTLSPNDRYLVIGYPYHVFLLDLKTERTVPIGELNHAGIHQPTVVFSPDSQSLFVYGYRRTLWNTERGELLADLGAYNGSQEALFSANGRFLVCRVSYNSKGPDGIVVISTTNGRLQRRFGDERVLLDFSLSGSRFVAHAGDLKTAVLFDLESGETLCELLSPEGEPPIDLWMVPDDGRFIATYRNGLAVWDFDSASIVGSYVNASLPAKFGPNDPMPLYWDGPKRFVTVHDDGAILWDLKSGQPLHWMLASTANGPLLPTTLAIFGTQPNTLLTVTPGHDAILWDLVSGEQISVVGTMPKDINPNADSVWLGRDDRQLFVRQRRGQAIIEWEMTTGTIVKRYFLVNEGQQVFVDTTVRHERISSSRGQ</sequence>
<dbReference type="InterPro" id="IPR011047">
    <property type="entry name" value="Quinoprotein_ADH-like_sf"/>
</dbReference>
<dbReference type="EMBL" id="SJPV01000006">
    <property type="protein sequence ID" value="TWU36156.1"/>
    <property type="molecule type" value="Genomic_DNA"/>
</dbReference>
<dbReference type="SUPFAM" id="SSF82171">
    <property type="entry name" value="DPP6 N-terminal domain-like"/>
    <property type="match status" value="1"/>
</dbReference>
<dbReference type="Gene3D" id="2.130.10.10">
    <property type="entry name" value="YVTN repeat-like/Quinoprotein amine dehydrogenase"/>
    <property type="match status" value="3"/>
</dbReference>
<evidence type="ECO:0000313" key="1">
    <source>
        <dbReference type="EMBL" id="TWU36156.1"/>
    </source>
</evidence>
<reference evidence="1 2" key="1">
    <citation type="submission" date="2019-02" db="EMBL/GenBank/DDBJ databases">
        <title>Deep-cultivation of Planctomycetes and their phenomic and genomic characterization uncovers novel biology.</title>
        <authorList>
            <person name="Wiegand S."/>
            <person name="Jogler M."/>
            <person name="Boedeker C."/>
            <person name="Pinto D."/>
            <person name="Vollmers J."/>
            <person name="Rivas-Marin E."/>
            <person name="Kohn T."/>
            <person name="Peeters S.H."/>
            <person name="Heuer A."/>
            <person name="Rast P."/>
            <person name="Oberbeckmann S."/>
            <person name="Bunk B."/>
            <person name="Jeske O."/>
            <person name="Meyerdierks A."/>
            <person name="Storesund J.E."/>
            <person name="Kallscheuer N."/>
            <person name="Luecker S."/>
            <person name="Lage O.M."/>
            <person name="Pohl T."/>
            <person name="Merkel B.J."/>
            <person name="Hornburger P."/>
            <person name="Mueller R.-W."/>
            <person name="Bruemmer F."/>
            <person name="Labrenz M."/>
            <person name="Spormann A.M."/>
            <person name="Op Den Camp H."/>
            <person name="Overmann J."/>
            <person name="Amann R."/>
            <person name="Jetten M.S.M."/>
            <person name="Mascher T."/>
            <person name="Medema M.H."/>
            <person name="Devos D.P."/>
            <person name="Kaster A.-K."/>
            <person name="Ovreas L."/>
            <person name="Rohde M."/>
            <person name="Galperin M.Y."/>
            <person name="Jogler C."/>
        </authorList>
    </citation>
    <scope>NUCLEOTIDE SEQUENCE [LARGE SCALE GENOMIC DNA]</scope>
    <source>
        <strain evidence="1 2">Poly41</strain>
    </source>
</reference>
<dbReference type="Proteomes" id="UP000319143">
    <property type="component" value="Unassembled WGS sequence"/>
</dbReference>
<comment type="caution">
    <text evidence="1">The sequence shown here is derived from an EMBL/GenBank/DDBJ whole genome shotgun (WGS) entry which is preliminary data.</text>
</comment>
<name>A0A5C6DMK1_9BACT</name>
<evidence type="ECO:0008006" key="3">
    <source>
        <dbReference type="Google" id="ProtNLM"/>
    </source>
</evidence>
<protein>
    <recommendedName>
        <fullName evidence="3">WD40 repeat domain-containing protein</fullName>
    </recommendedName>
</protein>
<keyword evidence="2" id="KW-1185">Reference proteome</keyword>
<dbReference type="InterPro" id="IPR015943">
    <property type="entry name" value="WD40/YVTN_repeat-like_dom_sf"/>
</dbReference>
<evidence type="ECO:0000313" key="2">
    <source>
        <dbReference type="Proteomes" id="UP000319143"/>
    </source>
</evidence>
<dbReference type="RefSeq" id="WP_146528180.1">
    <property type="nucleotide sequence ID" value="NZ_SJPV01000006.1"/>
</dbReference>
<dbReference type="AlphaFoldDB" id="A0A5C6DMK1"/>
<dbReference type="OrthoDB" id="272105at2"/>
<organism evidence="1 2">
    <name type="scientific">Novipirellula artificiosorum</name>
    <dbReference type="NCBI Taxonomy" id="2528016"/>
    <lineage>
        <taxon>Bacteria</taxon>
        <taxon>Pseudomonadati</taxon>
        <taxon>Planctomycetota</taxon>
        <taxon>Planctomycetia</taxon>
        <taxon>Pirellulales</taxon>
        <taxon>Pirellulaceae</taxon>
        <taxon>Novipirellula</taxon>
    </lineage>
</organism>
<dbReference type="SUPFAM" id="SSF50998">
    <property type="entry name" value="Quinoprotein alcohol dehydrogenase-like"/>
    <property type="match status" value="1"/>
</dbReference>
<accession>A0A5C6DMK1</accession>
<proteinExistence type="predicted"/>
<gene>
    <name evidence="1" type="ORF">Poly41_39090</name>
</gene>